<gene>
    <name evidence="2" type="ORF">ACFPIK_13480</name>
</gene>
<keyword evidence="3" id="KW-1185">Reference proteome</keyword>
<protein>
    <submittedName>
        <fullName evidence="2">Uncharacterized protein</fullName>
    </submittedName>
</protein>
<dbReference type="RefSeq" id="WP_377916131.1">
    <property type="nucleotide sequence ID" value="NZ_JBHSKS010000010.1"/>
</dbReference>
<evidence type="ECO:0000313" key="3">
    <source>
        <dbReference type="Proteomes" id="UP001596163"/>
    </source>
</evidence>
<reference evidence="3" key="1">
    <citation type="journal article" date="2019" name="Int. J. Syst. Evol. Microbiol.">
        <title>The Global Catalogue of Microorganisms (GCM) 10K type strain sequencing project: providing services to taxonomists for standard genome sequencing and annotation.</title>
        <authorList>
            <consortium name="The Broad Institute Genomics Platform"/>
            <consortium name="The Broad Institute Genome Sequencing Center for Infectious Disease"/>
            <person name="Wu L."/>
            <person name="Ma J."/>
        </authorList>
    </citation>
    <scope>NUCLEOTIDE SEQUENCE [LARGE SCALE GENOMIC DNA]</scope>
    <source>
        <strain evidence="3">CGMCC 1.7030</strain>
    </source>
</reference>
<evidence type="ECO:0000313" key="2">
    <source>
        <dbReference type="EMBL" id="MFC5192783.1"/>
    </source>
</evidence>
<accession>A0ABW0C0S8</accession>
<organism evidence="2 3">
    <name type="scientific">Algoriphagus aquatilis</name>
    <dbReference type="NCBI Taxonomy" id="490186"/>
    <lineage>
        <taxon>Bacteria</taxon>
        <taxon>Pseudomonadati</taxon>
        <taxon>Bacteroidota</taxon>
        <taxon>Cytophagia</taxon>
        <taxon>Cytophagales</taxon>
        <taxon>Cyclobacteriaceae</taxon>
        <taxon>Algoriphagus</taxon>
    </lineage>
</organism>
<dbReference type="EMBL" id="JBHSKS010000010">
    <property type="protein sequence ID" value="MFC5192783.1"/>
    <property type="molecule type" value="Genomic_DNA"/>
</dbReference>
<comment type="caution">
    <text evidence="2">The sequence shown here is derived from an EMBL/GenBank/DDBJ whole genome shotgun (WGS) entry which is preliminary data.</text>
</comment>
<sequence>MRKFLFLVLSTIFYLPNSFAQFPQVSGVYPHLAQFNQEGECGTGAVVFWAGKLWTISYGPHLPFGSSDRLYEINPDLSRTVRPESVGGTHANRMIHRESNQLFIGNHVIDSKGNVRTINPLQMPGRLTGMARSLTDPANKILYAAMEEGFYEVDVHTLEVTMLFKDGNQIRKEAGGGTHESTLLPGVHGKGFYSGQGVYVYSNNGESGAKALVDPTIEAGSLSEWNGKEWKLIRRMQFVEVTGPGGIYGNQNPDSDPIWATGWDNRSAMVGVRANGTWSFYRVPKASNSYDGAHGWNTEWPRIRNVGSIREKDYLMTLHGMFWRFPEGFSPQTSAGLRPRSSYLKIIGDFERWGDQLVFGTDDATKSEFLSNRPDKAGIPGAGQSQSNLWFTDLSMPDRIGPIDATGSIYLRDSVSAAIPSEPFLFAGWKNRTAWIKNHSNQPVSLIIEVDEQGDGKWKVLKTVELAPASGSSLVFSPTERGEWIRVKTTTNAVLSFSLSYSDPKNKNQENPSLFDGFRSATEDRPEGSVMYALGKHRRLGILSESGNYYEMDSLLQIKSVANDSLRQWMSQTLSIPKPLIRVEGNSYLVTDANGGTWRLPLGESIYTDLMEKQQIRLVREVVTERDLLHLGGTFFELPAENAGGYAKIKPISTHSLLMQDVASYRGMLLISGADPSYSGDHAHILKSEDGKISLWAGMVDDLWKLGKPKGKGGPWTQSQVAEGDISDPYLFGGYDQRRLTLVNHGTEKLAIRVEIDPTGSGDWFGYQTIEVLPGKAFDHAFPESITGKWVRFFALGSGHVSTELTYE</sequence>
<feature type="chain" id="PRO_5047068028" evidence="1">
    <location>
        <begin position="21"/>
        <end position="808"/>
    </location>
</feature>
<keyword evidence="1" id="KW-0732">Signal</keyword>
<feature type="signal peptide" evidence="1">
    <location>
        <begin position="1"/>
        <end position="20"/>
    </location>
</feature>
<dbReference type="Proteomes" id="UP001596163">
    <property type="component" value="Unassembled WGS sequence"/>
</dbReference>
<proteinExistence type="predicted"/>
<evidence type="ECO:0000256" key="1">
    <source>
        <dbReference type="SAM" id="SignalP"/>
    </source>
</evidence>
<name>A0ABW0C0S8_9BACT</name>